<evidence type="ECO:0000313" key="2">
    <source>
        <dbReference type="EMBL" id="OJJ00848.1"/>
    </source>
</evidence>
<protein>
    <recommendedName>
        <fullName evidence="4">CDP-diacylglycerol phosphatidylhydrolase</fullName>
    </recommendedName>
</protein>
<evidence type="ECO:0008006" key="4">
    <source>
        <dbReference type="Google" id="ProtNLM"/>
    </source>
</evidence>
<feature type="chain" id="PRO_5012679605" description="CDP-diacylglycerol phosphatidylhydrolase" evidence="1">
    <location>
        <begin position="29"/>
        <end position="303"/>
    </location>
</feature>
<dbReference type="GeneID" id="63727654"/>
<evidence type="ECO:0000313" key="3">
    <source>
        <dbReference type="Proteomes" id="UP000184073"/>
    </source>
</evidence>
<dbReference type="Gene3D" id="3.30.428.30">
    <property type="entry name" value="HIT family - CDH-like"/>
    <property type="match status" value="1"/>
</dbReference>
<dbReference type="EMBL" id="KV878127">
    <property type="protein sequence ID" value="OJJ00848.1"/>
    <property type="molecule type" value="Genomic_DNA"/>
</dbReference>
<dbReference type="VEuPathDB" id="FungiDB:ASPVEDRAFT_40363"/>
<proteinExistence type="predicted"/>
<organism evidence="2 3">
    <name type="scientific">Aspergillus versicolor CBS 583.65</name>
    <dbReference type="NCBI Taxonomy" id="1036611"/>
    <lineage>
        <taxon>Eukaryota</taxon>
        <taxon>Fungi</taxon>
        <taxon>Dikarya</taxon>
        <taxon>Ascomycota</taxon>
        <taxon>Pezizomycotina</taxon>
        <taxon>Eurotiomycetes</taxon>
        <taxon>Eurotiomycetidae</taxon>
        <taxon>Eurotiales</taxon>
        <taxon>Aspergillaceae</taxon>
        <taxon>Aspergillus</taxon>
        <taxon>Aspergillus subgen. Nidulantes</taxon>
    </lineage>
</organism>
<dbReference type="OrthoDB" id="4932058at2759"/>
<sequence length="303" mass="32943">MRFIQEHSLQPLFLTTFLLHLLIKDSTAVQCTSNQISSLNVAGCDCQQHGVPLKCPLYAPQCDSLVAPSTVVRINPNNGGLNLWGDGCIDSNFACNGCYLWFGSLCRCLKPAGTCTLTTPAVAGNPIWALLEDHKLITTTQKLPGILELHLAPEPNRGWQLGQDTLRNPPQGATYNRATGALAMNSVATRTEEQIHIHVCENQSSFVRRELSMLTRSSYTTLTNVPIAGIPANSLKCQVAPFSGMNVNVATAIFDELNGIPNYAASCDKFLVGAGVITDIRDYTWVCVTTSTRAAEELFCHFP</sequence>
<feature type="signal peptide" evidence="1">
    <location>
        <begin position="1"/>
        <end position="28"/>
    </location>
</feature>
<dbReference type="Proteomes" id="UP000184073">
    <property type="component" value="Unassembled WGS sequence"/>
</dbReference>
<dbReference type="AlphaFoldDB" id="A0A1L9PH56"/>
<reference evidence="3" key="1">
    <citation type="journal article" date="2017" name="Genome Biol.">
        <title>Comparative genomics reveals high biological diversity and specific adaptations in the industrially and medically important fungal genus Aspergillus.</title>
        <authorList>
            <person name="de Vries R.P."/>
            <person name="Riley R."/>
            <person name="Wiebenga A."/>
            <person name="Aguilar-Osorio G."/>
            <person name="Amillis S."/>
            <person name="Uchima C.A."/>
            <person name="Anderluh G."/>
            <person name="Asadollahi M."/>
            <person name="Askin M."/>
            <person name="Barry K."/>
            <person name="Battaglia E."/>
            <person name="Bayram O."/>
            <person name="Benocci T."/>
            <person name="Braus-Stromeyer S.A."/>
            <person name="Caldana C."/>
            <person name="Canovas D."/>
            <person name="Cerqueira G.C."/>
            <person name="Chen F."/>
            <person name="Chen W."/>
            <person name="Choi C."/>
            <person name="Clum A."/>
            <person name="Dos Santos R.A."/>
            <person name="Damasio A.R."/>
            <person name="Diallinas G."/>
            <person name="Emri T."/>
            <person name="Fekete E."/>
            <person name="Flipphi M."/>
            <person name="Freyberg S."/>
            <person name="Gallo A."/>
            <person name="Gournas C."/>
            <person name="Habgood R."/>
            <person name="Hainaut M."/>
            <person name="Harispe M.L."/>
            <person name="Henrissat B."/>
            <person name="Hilden K.S."/>
            <person name="Hope R."/>
            <person name="Hossain A."/>
            <person name="Karabika E."/>
            <person name="Karaffa L."/>
            <person name="Karanyi Z."/>
            <person name="Krasevec N."/>
            <person name="Kuo A."/>
            <person name="Kusch H."/>
            <person name="LaButti K."/>
            <person name="Lagendijk E.L."/>
            <person name="Lapidus A."/>
            <person name="Levasseur A."/>
            <person name="Lindquist E."/>
            <person name="Lipzen A."/>
            <person name="Logrieco A.F."/>
            <person name="MacCabe A."/>
            <person name="Maekelae M.R."/>
            <person name="Malavazi I."/>
            <person name="Melin P."/>
            <person name="Meyer V."/>
            <person name="Mielnichuk N."/>
            <person name="Miskei M."/>
            <person name="Molnar A.P."/>
            <person name="Mule G."/>
            <person name="Ngan C.Y."/>
            <person name="Orejas M."/>
            <person name="Orosz E."/>
            <person name="Ouedraogo J.P."/>
            <person name="Overkamp K.M."/>
            <person name="Park H.-S."/>
            <person name="Perrone G."/>
            <person name="Piumi F."/>
            <person name="Punt P.J."/>
            <person name="Ram A.F."/>
            <person name="Ramon A."/>
            <person name="Rauscher S."/>
            <person name="Record E."/>
            <person name="Riano-Pachon D.M."/>
            <person name="Robert V."/>
            <person name="Roehrig J."/>
            <person name="Ruller R."/>
            <person name="Salamov A."/>
            <person name="Salih N.S."/>
            <person name="Samson R.A."/>
            <person name="Sandor E."/>
            <person name="Sanguinetti M."/>
            <person name="Schuetze T."/>
            <person name="Sepcic K."/>
            <person name="Shelest E."/>
            <person name="Sherlock G."/>
            <person name="Sophianopoulou V."/>
            <person name="Squina F.M."/>
            <person name="Sun H."/>
            <person name="Susca A."/>
            <person name="Todd R.B."/>
            <person name="Tsang A."/>
            <person name="Unkles S.E."/>
            <person name="van de Wiele N."/>
            <person name="van Rossen-Uffink D."/>
            <person name="Oliveira J.V."/>
            <person name="Vesth T.C."/>
            <person name="Visser J."/>
            <person name="Yu J.-H."/>
            <person name="Zhou M."/>
            <person name="Andersen M.R."/>
            <person name="Archer D.B."/>
            <person name="Baker S.E."/>
            <person name="Benoit I."/>
            <person name="Brakhage A.A."/>
            <person name="Braus G.H."/>
            <person name="Fischer R."/>
            <person name="Frisvad J.C."/>
            <person name="Goldman G.H."/>
            <person name="Houbraken J."/>
            <person name="Oakley B."/>
            <person name="Pocsi I."/>
            <person name="Scazzocchio C."/>
            <person name="Seiboth B."/>
            <person name="vanKuyk P.A."/>
            <person name="Wortman J."/>
            <person name="Dyer P.S."/>
            <person name="Grigoriev I.V."/>
        </authorList>
    </citation>
    <scope>NUCLEOTIDE SEQUENCE [LARGE SCALE GENOMIC DNA]</scope>
    <source>
        <strain evidence="3">CBS 583.65</strain>
    </source>
</reference>
<dbReference type="InterPro" id="IPR036265">
    <property type="entry name" value="HIT-like_sf"/>
</dbReference>
<gene>
    <name evidence="2" type="ORF">ASPVEDRAFT_40363</name>
</gene>
<keyword evidence="3" id="KW-1185">Reference proteome</keyword>
<evidence type="ECO:0000256" key="1">
    <source>
        <dbReference type="SAM" id="SignalP"/>
    </source>
</evidence>
<keyword evidence="1" id="KW-0732">Signal</keyword>
<dbReference type="RefSeq" id="XP_040666610.1">
    <property type="nucleotide sequence ID" value="XM_040812143.1"/>
</dbReference>
<accession>A0A1L9PH56</accession>
<name>A0A1L9PH56_ASPVE</name>